<dbReference type="Pfam" id="PF14191">
    <property type="entry name" value="YodL"/>
    <property type="match status" value="1"/>
</dbReference>
<dbReference type="EMBL" id="FRCP01000022">
    <property type="protein sequence ID" value="SHM92563.1"/>
    <property type="molecule type" value="Genomic_DNA"/>
</dbReference>
<feature type="compositionally biased region" description="Polar residues" evidence="1">
    <location>
        <begin position="226"/>
        <end position="237"/>
    </location>
</feature>
<gene>
    <name evidence="6" type="ORF">SAMN02746066_03923</name>
</gene>
<evidence type="ECO:0000259" key="2">
    <source>
        <dbReference type="Pfam" id="PF08401"/>
    </source>
</evidence>
<proteinExistence type="predicted"/>
<name>A0A1M7MNI6_9FIRM</name>
<evidence type="ECO:0000256" key="1">
    <source>
        <dbReference type="SAM" id="MobiDB-lite"/>
    </source>
</evidence>
<dbReference type="Gene3D" id="1.10.10.2910">
    <property type="match status" value="1"/>
</dbReference>
<dbReference type="InterPro" id="IPR025923">
    <property type="entry name" value="YodL-like_dom"/>
</dbReference>
<dbReference type="InterPro" id="IPR041258">
    <property type="entry name" value="LPD18"/>
</dbReference>
<evidence type="ECO:0000313" key="6">
    <source>
        <dbReference type="EMBL" id="SHM92563.1"/>
    </source>
</evidence>
<feature type="domain" description="YodL-like" evidence="3">
    <location>
        <begin position="521"/>
        <end position="623"/>
    </location>
</feature>
<evidence type="ECO:0000313" key="7">
    <source>
        <dbReference type="Proteomes" id="UP000184038"/>
    </source>
</evidence>
<feature type="domain" description="N-terminal" evidence="2">
    <location>
        <begin position="8"/>
        <end position="133"/>
    </location>
</feature>
<feature type="region of interest" description="Disordered" evidence="1">
    <location>
        <begin position="224"/>
        <end position="245"/>
    </location>
</feature>
<evidence type="ECO:0008006" key="8">
    <source>
        <dbReference type="Google" id="ProtNLM"/>
    </source>
</evidence>
<feature type="region of interest" description="Disordered" evidence="1">
    <location>
        <begin position="740"/>
        <end position="772"/>
    </location>
</feature>
<dbReference type="Pfam" id="PF08401">
    <property type="entry name" value="ArdcN"/>
    <property type="match status" value="1"/>
</dbReference>
<dbReference type="STRING" id="1120996.SAMN02746066_03923"/>
<accession>A0A1M7MNI6</accession>
<organism evidence="6 7">
    <name type="scientific">Anaerosporobacter mobilis DSM 15930</name>
    <dbReference type="NCBI Taxonomy" id="1120996"/>
    <lineage>
        <taxon>Bacteria</taxon>
        <taxon>Bacillati</taxon>
        <taxon>Bacillota</taxon>
        <taxon>Clostridia</taxon>
        <taxon>Lachnospirales</taxon>
        <taxon>Lachnospiraceae</taxon>
        <taxon>Anaerosporobacter</taxon>
    </lineage>
</organism>
<evidence type="ECO:0000259" key="5">
    <source>
        <dbReference type="Pfam" id="PF18832"/>
    </source>
</evidence>
<evidence type="ECO:0000259" key="4">
    <source>
        <dbReference type="Pfam" id="PF14195"/>
    </source>
</evidence>
<dbReference type="AlphaFoldDB" id="A0A1M7MNI6"/>
<reference evidence="6 7" key="1">
    <citation type="submission" date="2016-11" db="EMBL/GenBank/DDBJ databases">
        <authorList>
            <person name="Jaros S."/>
            <person name="Januszkiewicz K."/>
            <person name="Wedrychowicz H."/>
        </authorList>
    </citation>
    <scope>NUCLEOTIDE SEQUENCE [LARGE SCALE GENOMIC DNA]</scope>
    <source>
        <strain evidence="6 7">DSM 15930</strain>
    </source>
</reference>
<dbReference type="RefSeq" id="WP_073290536.1">
    <property type="nucleotide sequence ID" value="NZ_FRCP01000022.1"/>
</dbReference>
<sequence length="772" mass="87809">MAEKQNPKERLKEITDSIEIGIKELFESDKYKSYLQTMSRFHKYSLNNTLLISMQKPDATLVAGFNKWRDGFSRFVKKGEKGIKIIAPTPYKIKEEREKLDPLTKAPLLDVNGKVQTEEVEVQIPMFRVVSVFDVSQTEGEPLPTLASDLTGNVKQFDVFMEAIKRTAPVPIEIMPLPKDTDGYYHTEEKRIAIREGMSEVQTISAAIHEVAHSLLHNREMEKELQAQQDETANPNKPKNRNTEEVEAESISFAVCSYYGIQTAENSLGYIASWSKGKELAELRASLETINKTSSELITGIDTHFAEIIKERGIDLTAEISVLEQAPDLNKVQITEDGYNIEVDGHIGTWYVIDTEVVDSTKYYLLEHEEHGDGAACIIVDGDGKLVLDDVWNGFDDLKEHFESRAAEEQRIDEPVQHDYPMPDPTVSIDDRNAYGYTDHELLPLSKERAAELWEQDLTVYLLYEDNTEAMAFDREDIDNHDGLFGIEKTDWLDLQEHEGDSKSSPDMSEQLFLERTDNAFAIYQLKDGAELRDYRFEGLDWINSKGLTVEHDNYNFVYSEPFTNYVTQRDRLEELWDRFNNDHPADFKGHSLSVSDIVAIKQDSVVTYHYCDSFDFVELPKFAEPTPLVPDSYVTGEKIDTPRGRFSLTTMTKEQMEQAGYGYHHSSDNGAYLIMGNGTRAFAIVNEDNPLRTAELSTEQNYNQIDGIINNEPTVAELEEQSKSGTPISLMDLLAATRREEKQSVMEQLAKPPQTQEKSKKAPLKGAEMEL</sequence>
<keyword evidence="7" id="KW-1185">Reference proteome</keyword>
<dbReference type="Pfam" id="PF14195">
    <property type="entry name" value="DUF4316"/>
    <property type="match status" value="1"/>
</dbReference>
<dbReference type="Pfam" id="PF18832">
    <property type="entry name" value="LPD18"/>
    <property type="match status" value="1"/>
</dbReference>
<dbReference type="OrthoDB" id="2875909at2"/>
<dbReference type="InterPro" id="IPR025465">
    <property type="entry name" value="DUF4316"/>
</dbReference>
<feature type="domain" description="Large polyvalent protein-associated" evidence="5">
    <location>
        <begin position="331"/>
        <end position="414"/>
    </location>
</feature>
<evidence type="ECO:0000259" key="3">
    <source>
        <dbReference type="Pfam" id="PF14191"/>
    </source>
</evidence>
<dbReference type="InterPro" id="IPR013610">
    <property type="entry name" value="ArdC_N"/>
</dbReference>
<feature type="domain" description="DUF4316" evidence="4">
    <location>
        <begin position="688"/>
        <end position="734"/>
    </location>
</feature>
<dbReference type="Proteomes" id="UP000184038">
    <property type="component" value="Unassembled WGS sequence"/>
</dbReference>
<protein>
    <recommendedName>
        <fullName evidence="8">Antirestriction protein ArdC</fullName>
    </recommendedName>
</protein>
<dbReference type="GO" id="GO:0003697">
    <property type="term" value="F:single-stranded DNA binding"/>
    <property type="evidence" value="ECO:0007669"/>
    <property type="project" value="InterPro"/>
</dbReference>